<reference evidence="1 2" key="1">
    <citation type="submission" date="2021-01" db="EMBL/GenBank/DDBJ databases">
        <title>Adiantum capillus-veneris genome.</title>
        <authorList>
            <person name="Fang Y."/>
            <person name="Liao Q."/>
        </authorList>
    </citation>
    <scope>NUCLEOTIDE SEQUENCE [LARGE SCALE GENOMIC DNA]</scope>
    <source>
        <strain evidence="1">H3</strain>
        <tissue evidence="1">Leaf</tissue>
    </source>
</reference>
<organism evidence="1 2">
    <name type="scientific">Adiantum capillus-veneris</name>
    <name type="common">Maidenhair fern</name>
    <dbReference type="NCBI Taxonomy" id="13818"/>
    <lineage>
        <taxon>Eukaryota</taxon>
        <taxon>Viridiplantae</taxon>
        <taxon>Streptophyta</taxon>
        <taxon>Embryophyta</taxon>
        <taxon>Tracheophyta</taxon>
        <taxon>Polypodiopsida</taxon>
        <taxon>Polypodiidae</taxon>
        <taxon>Polypodiales</taxon>
        <taxon>Pteridineae</taxon>
        <taxon>Pteridaceae</taxon>
        <taxon>Vittarioideae</taxon>
        <taxon>Adiantum</taxon>
    </lineage>
</organism>
<evidence type="ECO:0000313" key="2">
    <source>
        <dbReference type="Proteomes" id="UP000886520"/>
    </source>
</evidence>
<name>A0A9D4V4I9_ADICA</name>
<gene>
    <name evidence="1" type="ORF">GOP47_0004726</name>
</gene>
<sequence>MLRQGEANGSQSHAPFSWNVCGRRSSCLLSRRRKTFFGGSVVQMLVRFCFFRGSWDSRTGDNFHSGIAGQVLKGWALLKPGSELLGRLVNVGLLHWLVHHQVSFLLRALFASY</sequence>
<protein>
    <submittedName>
        <fullName evidence="1">Uncharacterized protein</fullName>
    </submittedName>
</protein>
<comment type="caution">
    <text evidence="1">The sequence shown here is derived from an EMBL/GenBank/DDBJ whole genome shotgun (WGS) entry which is preliminary data.</text>
</comment>
<accession>A0A9D4V4I9</accession>
<proteinExistence type="predicted"/>
<evidence type="ECO:0000313" key="1">
    <source>
        <dbReference type="EMBL" id="KAI5079247.1"/>
    </source>
</evidence>
<dbReference type="AlphaFoldDB" id="A0A9D4V4I9"/>
<keyword evidence="2" id="KW-1185">Reference proteome</keyword>
<dbReference type="Proteomes" id="UP000886520">
    <property type="component" value="Chromosome 5"/>
</dbReference>
<dbReference type="EMBL" id="JABFUD020000005">
    <property type="protein sequence ID" value="KAI5079247.1"/>
    <property type="molecule type" value="Genomic_DNA"/>
</dbReference>